<dbReference type="Proteomes" id="UP001300871">
    <property type="component" value="Unassembled WGS sequence"/>
</dbReference>
<evidence type="ECO:0000259" key="1">
    <source>
        <dbReference type="Pfam" id="PF00535"/>
    </source>
</evidence>
<evidence type="ECO:0000313" key="2">
    <source>
        <dbReference type="EMBL" id="MDB2001309.1"/>
    </source>
</evidence>
<dbReference type="PANTHER" id="PTHR22916">
    <property type="entry name" value="GLYCOSYLTRANSFERASE"/>
    <property type="match status" value="1"/>
</dbReference>
<reference evidence="2" key="1">
    <citation type="submission" date="2023-01" db="EMBL/GenBank/DDBJ databases">
        <title>Human gut microbiome strain richness.</title>
        <authorList>
            <person name="Chen-Liaw A."/>
        </authorList>
    </citation>
    <scope>NUCLEOTIDE SEQUENCE</scope>
    <source>
        <strain evidence="2">B1_m1001713B170214d0_201011</strain>
    </source>
</reference>
<dbReference type="InterPro" id="IPR001173">
    <property type="entry name" value="Glyco_trans_2-like"/>
</dbReference>
<name>A0AAW6AX12_CLOSY</name>
<evidence type="ECO:0000313" key="3">
    <source>
        <dbReference type="Proteomes" id="UP001300871"/>
    </source>
</evidence>
<dbReference type="PANTHER" id="PTHR22916:SF3">
    <property type="entry name" value="UDP-GLCNAC:BETAGAL BETA-1,3-N-ACETYLGLUCOSAMINYLTRANSFERASE-LIKE PROTEIN 1"/>
    <property type="match status" value="1"/>
</dbReference>
<dbReference type="InterPro" id="IPR029044">
    <property type="entry name" value="Nucleotide-diphossugar_trans"/>
</dbReference>
<dbReference type="Gene3D" id="3.90.550.10">
    <property type="entry name" value="Spore Coat Polysaccharide Biosynthesis Protein SpsA, Chain A"/>
    <property type="match status" value="1"/>
</dbReference>
<gene>
    <name evidence="2" type="ORF">PM006_13955</name>
</gene>
<dbReference type="AlphaFoldDB" id="A0AAW6AX12"/>
<comment type="caution">
    <text evidence="2">The sequence shown here is derived from an EMBL/GenBank/DDBJ whole genome shotgun (WGS) entry which is preliminary data.</text>
</comment>
<organism evidence="2 3">
    <name type="scientific">Clostridium symbiosum</name>
    <name type="common">Bacteroides symbiosus</name>
    <dbReference type="NCBI Taxonomy" id="1512"/>
    <lineage>
        <taxon>Bacteria</taxon>
        <taxon>Bacillati</taxon>
        <taxon>Bacillota</taxon>
        <taxon>Clostridia</taxon>
        <taxon>Lachnospirales</taxon>
        <taxon>Lachnospiraceae</taxon>
        <taxon>Otoolea</taxon>
    </lineage>
</organism>
<dbReference type="CDD" id="cd00761">
    <property type="entry name" value="Glyco_tranf_GTA_type"/>
    <property type="match status" value="1"/>
</dbReference>
<protein>
    <submittedName>
        <fullName evidence="2">Glycosyltransferase family A protein</fullName>
    </submittedName>
</protein>
<dbReference type="GeneID" id="57967850"/>
<dbReference type="SUPFAM" id="SSF53448">
    <property type="entry name" value="Nucleotide-diphospho-sugar transferases"/>
    <property type="match status" value="1"/>
</dbReference>
<dbReference type="GO" id="GO:0016758">
    <property type="term" value="F:hexosyltransferase activity"/>
    <property type="evidence" value="ECO:0007669"/>
    <property type="project" value="UniProtKB-ARBA"/>
</dbReference>
<proteinExistence type="predicted"/>
<sequence length="390" mass="44851">MDQILLSVIIPTYNRYEYLKGCLDATTTLRSNNFEIIVQDNTEDNKEILEYIKKLEDSRIKYFHIKEHICVSDNCDEAMKHATGKYICMIGDDDTICDSMIAAAQFCAENRIEAVKYLIPGFNWPDMTFVGKKKEANLFFREKADGGVEIIDAEEKLINVLLNADGLDFLPRVYHGMVSKACMDRIYLKAGSYFPGPSPDMGNAAAVCLESKKSAFIYDYLIVSGYGYKSARGEGNRQQHYGKLNEKPWLPKDIMERWDHDIPPIFSGETIIADSLTESLCRMGRNDLAKRYNYSSLYAIFLAHHKDAFRQMMKFVIKKPIRMMWLIKGIVVRLRVSIKCRLSHNGNPYFMEKFDIVCLEDAQRQVNQLRAELAVNLHLISKECLEDCND</sequence>
<dbReference type="RefSeq" id="WP_150027233.1">
    <property type="nucleotide sequence ID" value="NZ_JANKAG010000002.1"/>
</dbReference>
<dbReference type="EMBL" id="JAQLGM010000036">
    <property type="protein sequence ID" value="MDB2001309.1"/>
    <property type="molecule type" value="Genomic_DNA"/>
</dbReference>
<feature type="domain" description="Glycosyltransferase 2-like" evidence="1">
    <location>
        <begin position="7"/>
        <end position="100"/>
    </location>
</feature>
<dbReference type="Pfam" id="PF00535">
    <property type="entry name" value="Glycos_transf_2"/>
    <property type="match status" value="1"/>
</dbReference>
<accession>A0AAW6AX12</accession>